<evidence type="ECO:0000256" key="1">
    <source>
        <dbReference type="ARBA" id="ARBA00022553"/>
    </source>
</evidence>
<dbReference type="InterPro" id="IPR002197">
    <property type="entry name" value="HTH_Fis"/>
</dbReference>
<feature type="domain" description="Sigma-54 factor interaction" evidence="9">
    <location>
        <begin position="128"/>
        <end position="355"/>
    </location>
</feature>
<keyword evidence="2" id="KW-0547">Nucleotide-binding</keyword>
<dbReference type="SUPFAM" id="SSF46689">
    <property type="entry name" value="Homeodomain-like"/>
    <property type="match status" value="1"/>
</dbReference>
<evidence type="ECO:0000259" key="10">
    <source>
        <dbReference type="PROSITE" id="PS50110"/>
    </source>
</evidence>
<dbReference type="CDD" id="cd00009">
    <property type="entry name" value="AAA"/>
    <property type="match status" value="1"/>
</dbReference>
<dbReference type="PANTHER" id="PTHR32071">
    <property type="entry name" value="TRANSCRIPTIONAL REGULATORY PROTEIN"/>
    <property type="match status" value="1"/>
</dbReference>
<feature type="modified residue" description="4-aspartylphosphate" evidence="8">
    <location>
        <position position="54"/>
    </location>
</feature>
<dbReference type="PROSITE" id="PS00676">
    <property type="entry name" value="SIGMA54_INTERACT_2"/>
    <property type="match status" value="1"/>
</dbReference>
<evidence type="ECO:0000256" key="7">
    <source>
        <dbReference type="ARBA" id="ARBA00023163"/>
    </source>
</evidence>
<dbReference type="InterPro" id="IPR011006">
    <property type="entry name" value="CheY-like_superfamily"/>
</dbReference>
<gene>
    <name evidence="11" type="ORF">ENJ98_04640</name>
</gene>
<sequence length="442" mass="49383">MSSWDVLIVEDDQALCEALRDTLELAGWQVATAADGVEALALLERQPARLVISDIKMARMDGRALLENIRRRWPDLPVLLMTAYGTIEQAVEVIRAGASDYLVKPFEAEVLVEQVKRYLALATHAHREAVKSPAMRRIYDLAQRVAPSDASVLILGESGSGKEVIARYLHRHSRRHRGPFVAINCAAIPEQMLEAELFGYEKGAFTGAVQATPGKFELAQGGTLLLDEISEMAPALQAKLLRVLQEREVMRLGGRRTLRLDVRILATSNRNLREEVNAGRFREDLFYRINVFPLTLPPLRERREDIPSLARALLERHAGGKRLPQLTAAALAKLQNYHWPGNVRELENVIQRALILCPDDRIGPDVLVFDDGDVLTLLPPVSDSRPARLDEGLRSMEEQIILETLKQENGSRASTAKRLGISPRTLRYKLAKMREAGIALPC</sequence>
<dbReference type="InterPro" id="IPR058031">
    <property type="entry name" value="AAA_lid_NorR"/>
</dbReference>
<dbReference type="PRINTS" id="PR01590">
    <property type="entry name" value="HTHFIS"/>
</dbReference>
<dbReference type="Gene3D" id="1.10.10.60">
    <property type="entry name" value="Homeodomain-like"/>
    <property type="match status" value="1"/>
</dbReference>
<keyword evidence="6" id="KW-0238">DNA-binding</keyword>
<dbReference type="Pfam" id="PF00158">
    <property type="entry name" value="Sigma54_activat"/>
    <property type="match status" value="1"/>
</dbReference>
<evidence type="ECO:0000256" key="6">
    <source>
        <dbReference type="ARBA" id="ARBA00023125"/>
    </source>
</evidence>
<dbReference type="GO" id="GO:0006355">
    <property type="term" value="P:regulation of DNA-templated transcription"/>
    <property type="evidence" value="ECO:0007669"/>
    <property type="project" value="InterPro"/>
</dbReference>
<keyword evidence="5" id="KW-0805">Transcription regulation</keyword>
<dbReference type="Pfam" id="PF02954">
    <property type="entry name" value="HTH_8"/>
    <property type="match status" value="1"/>
</dbReference>
<dbReference type="InterPro" id="IPR025943">
    <property type="entry name" value="Sigma_54_int_dom_ATP-bd_2"/>
</dbReference>
<feature type="domain" description="Response regulatory" evidence="10">
    <location>
        <begin position="5"/>
        <end position="119"/>
    </location>
</feature>
<dbReference type="Pfam" id="PF25601">
    <property type="entry name" value="AAA_lid_14"/>
    <property type="match status" value="1"/>
</dbReference>
<organism evidence="11">
    <name type="scientific">Thiolapillus brandeum</name>
    <dbReference type="NCBI Taxonomy" id="1076588"/>
    <lineage>
        <taxon>Bacteria</taxon>
        <taxon>Pseudomonadati</taxon>
        <taxon>Pseudomonadota</taxon>
        <taxon>Gammaproteobacteria</taxon>
        <taxon>Chromatiales</taxon>
        <taxon>Sedimenticolaceae</taxon>
        <taxon>Thiolapillus</taxon>
    </lineage>
</organism>
<dbReference type="SUPFAM" id="SSF52172">
    <property type="entry name" value="CheY-like"/>
    <property type="match status" value="1"/>
</dbReference>
<dbReference type="PROSITE" id="PS00675">
    <property type="entry name" value="SIGMA54_INTERACT_1"/>
    <property type="match status" value="1"/>
</dbReference>
<dbReference type="PANTHER" id="PTHR32071:SF21">
    <property type="entry name" value="TRANSCRIPTIONAL REGULATORY PROTEIN FLGR"/>
    <property type="match status" value="1"/>
</dbReference>
<dbReference type="SMART" id="SM00382">
    <property type="entry name" value="AAA"/>
    <property type="match status" value="1"/>
</dbReference>
<dbReference type="EMBL" id="DROM01000281">
    <property type="protein sequence ID" value="HHH13503.1"/>
    <property type="molecule type" value="Genomic_DNA"/>
</dbReference>
<dbReference type="AlphaFoldDB" id="A0A7C5N355"/>
<dbReference type="FunFam" id="3.40.50.300:FF:000006">
    <property type="entry name" value="DNA-binding transcriptional regulator NtrC"/>
    <property type="match status" value="1"/>
</dbReference>
<evidence type="ECO:0000259" key="9">
    <source>
        <dbReference type="PROSITE" id="PS50045"/>
    </source>
</evidence>
<dbReference type="SMART" id="SM00448">
    <property type="entry name" value="REC"/>
    <property type="match status" value="1"/>
</dbReference>
<keyword evidence="7" id="KW-0804">Transcription</keyword>
<evidence type="ECO:0000256" key="4">
    <source>
        <dbReference type="ARBA" id="ARBA00023012"/>
    </source>
</evidence>
<dbReference type="GO" id="GO:0043565">
    <property type="term" value="F:sequence-specific DNA binding"/>
    <property type="evidence" value="ECO:0007669"/>
    <property type="project" value="InterPro"/>
</dbReference>
<dbReference type="InterPro" id="IPR003593">
    <property type="entry name" value="AAA+_ATPase"/>
</dbReference>
<dbReference type="Gene3D" id="1.10.8.60">
    <property type="match status" value="1"/>
</dbReference>
<reference evidence="11" key="1">
    <citation type="journal article" date="2020" name="mSystems">
        <title>Genome- and Community-Level Interaction Insights into Carbon Utilization and Element Cycling Functions of Hydrothermarchaeota in Hydrothermal Sediment.</title>
        <authorList>
            <person name="Zhou Z."/>
            <person name="Liu Y."/>
            <person name="Xu W."/>
            <person name="Pan J."/>
            <person name="Luo Z.H."/>
            <person name="Li M."/>
        </authorList>
    </citation>
    <scope>NUCLEOTIDE SEQUENCE [LARGE SCALE GENOMIC DNA]</scope>
    <source>
        <strain evidence="11">HyVt-535</strain>
    </source>
</reference>
<dbReference type="Gene3D" id="3.40.50.300">
    <property type="entry name" value="P-loop containing nucleotide triphosphate hydrolases"/>
    <property type="match status" value="1"/>
</dbReference>
<proteinExistence type="predicted"/>
<keyword evidence="4" id="KW-0902">Two-component regulatory system</keyword>
<dbReference type="FunFam" id="3.40.50.2300:FF:000018">
    <property type="entry name" value="DNA-binding transcriptional regulator NtrC"/>
    <property type="match status" value="1"/>
</dbReference>
<evidence type="ECO:0000313" key="11">
    <source>
        <dbReference type="EMBL" id="HHH13503.1"/>
    </source>
</evidence>
<dbReference type="InterPro" id="IPR027417">
    <property type="entry name" value="P-loop_NTPase"/>
</dbReference>
<dbReference type="SUPFAM" id="SSF52540">
    <property type="entry name" value="P-loop containing nucleoside triphosphate hydrolases"/>
    <property type="match status" value="1"/>
</dbReference>
<protein>
    <submittedName>
        <fullName evidence="11">Sigma-54-dependent Fis family transcriptional regulator</fullName>
    </submittedName>
</protein>
<dbReference type="Gene3D" id="3.40.50.2300">
    <property type="match status" value="1"/>
</dbReference>
<evidence type="ECO:0000256" key="8">
    <source>
        <dbReference type="PROSITE-ProRule" id="PRU00169"/>
    </source>
</evidence>
<dbReference type="InterPro" id="IPR025944">
    <property type="entry name" value="Sigma_54_int_dom_CS"/>
</dbReference>
<dbReference type="PROSITE" id="PS50110">
    <property type="entry name" value="RESPONSE_REGULATORY"/>
    <property type="match status" value="1"/>
</dbReference>
<evidence type="ECO:0000256" key="3">
    <source>
        <dbReference type="ARBA" id="ARBA00022840"/>
    </source>
</evidence>
<dbReference type="GO" id="GO:0000160">
    <property type="term" value="P:phosphorelay signal transduction system"/>
    <property type="evidence" value="ECO:0007669"/>
    <property type="project" value="UniProtKB-KW"/>
</dbReference>
<dbReference type="InterPro" id="IPR025662">
    <property type="entry name" value="Sigma_54_int_dom_ATP-bd_1"/>
</dbReference>
<evidence type="ECO:0000256" key="2">
    <source>
        <dbReference type="ARBA" id="ARBA00022741"/>
    </source>
</evidence>
<keyword evidence="3" id="KW-0067">ATP-binding</keyword>
<dbReference type="PROSITE" id="PS00688">
    <property type="entry name" value="SIGMA54_INTERACT_3"/>
    <property type="match status" value="1"/>
</dbReference>
<dbReference type="InterPro" id="IPR002078">
    <property type="entry name" value="Sigma_54_int"/>
</dbReference>
<comment type="caution">
    <text evidence="11">The sequence shown here is derived from an EMBL/GenBank/DDBJ whole genome shotgun (WGS) entry which is preliminary data.</text>
</comment>
<accession>A0A7C5N355</accession>
<dbReference type="InterPro" id="IPR009057">
    <property type="entry name" value="Homeodomain-like_sf"/>
</dbReference>
<dbReference type="PROSITE" id="PS50045">
    <property type="entry name" value="SIGMA54_INTERACT_4"/>
    <property type="match status" value="1"/>
</dbReference>
<dbReference type="Pfam" id="PF00072">
    <property type="entry name" value="Response_reg"/>
    <property type="match status" value="1"/>
</dbReference>
<dbReference type="InterPro" id="IPR001789">
    <property type="entry name" value="Sig_transdc_resp-reg_receiver"/>
</dbReference>
<keyword evidence="1 8" id="KW-0597">Phosphoprotein</keyword>
<dbReference type="Proteomes" id="UP000886100">
    <property type="component" value="Unassembled WGS sequence"/>
</dbReference>
<dbReference type="GO" id="GO:0005524">
    <property type="term" value="F:ATP binding"/>
    <property type="evidence" value="ECO:0007669"/>
    <property type="project" value="UniProtKB-KW"/>
</dbReference>
<evidence type="ECO:0000256" key="5">
    <source>
        <dbReference type="ARBA" id="ARBA00023015"/>
    </source>
</evidence>
<name>A0A7C5N355_9GAMM</name>